<gene>
    <name evidence="1" type="ORF">HanXRQr2_Chr15g0716511</name>
</gene>
<comment type="caution">
    <text evidence="1">The sequence shown here is derived from an EMBL/GenBank/DDBJ whole genome shotgun (WGS) entry which is preliminary data.</text>
</comment>
<sequence>MELMDIKWCLASVLRRAKKEKGHFKRGCKNRKASGAQNPFNNNNDYYQKAIYHQVTQQPQTAHARKEIEEPSKRACMVNQDDQKSSTGFSWDKYVSADNKACLINQDDEKLPEGFSWANFSWDYYDPN</sequence>
<keyword evidence="2" id="KW-1185">Reference proteome</keyword>
<reference evidence="1" key="1">
    <citation type="journal article" date="2017" name="Nature">
        <title>The sunflower genome provides insights into oil metabolism, flowering and Asterid evolution.</title>
        <authorList>
            <person name="Badouin H."/>
            <person name="Gouzy J."/>
            <person name="Grassa C.J."/>
            <person name="Murat F."/>
            <person name="Staton S.E."/>
            <person name="Cottret L."/>
            <person name="Lelandais-Briere C."/>
            <person name="Owens G.L."/>
            <person name="Carrere S."/>
            <person name="Mayjonade B."/>
            <person name="Legrand L."/>
            <person name="Gill N."/>
            <person name="Kane N.C."/>
            <person name="Bowers J.E."/>
            <person name="Hubner S."/>
            <person name="Bellec A."/>
            <person name="Berard A."/>
            <person name="Berges H."/>
            <person name="Blanchet N."/>
            <person name="Boniface M.C."/>
            <person name="Brunel D."/>
            <person name="Catrice O."/>
            <person name="Chaidir N."/>
            <person name="Claudel C."/>
            <person name="Donnadieu C."/>
            <person name="Faraut T."/>
            <person name="Fievet G."/>
            <person name="Helmstetter N."/>
            <person name="King M."/>
            <person name="Knapp S.J."/>
            <person name="Lai Z."/>
            <person name="Le Paslier M.C."/>
            <person name="Lippi Y."/>
            <person name="Lorenzon L."/>
            <person name="Mandel J.R."/>
            <person name="Marage G."/>
            <person name="Marchand G."/>
            <person name="Marquand E."/>
            <person name="Bret-Mestries E."/>
            <person name="Morien E."/>
            <person name="Nambeesan S."/>
            <person name="Nguyen T."/>
            <person name="Pegot-Espagnet P."/>
            <person name="Pouilly N."/>
            <person name="Raftis F."/>
            <person name="Sallet E."/>
            <person name="Schiex T."/>
            <person name="Thomas J."/>
            <person name="Vandecasteele C."/>
            <person name="Vares D."/>
            <person name="Vear F."/>
            <person name="Vautrin S."/>
            <person name="Crespi M."/>
            <person name="Mangin B."/>
            <person name="Burke J.M."/>
            <person name="Salse J."/>
            <person name="Munos S."/>
            <person name="Vincourt P."/>
            <person name="Rieseberg L.H."/>
            <person name="Langlade N.B."/>
        </authorList>
    </citation>
    <scope>NUCLEOTIDE SEQUENCE</scope>
    <source>
        <tissue evidence="1">Leaves</tissue>
    </source>
</reference>
<dbReference type="AlphaFoldDB" id="A0A9K3E5K5"/>
<proteinExistence type="predicted"/>
<dbReference type="Proteomes" id="UP000215914">
    <property type="component" value="Unassembled WGS sequence"/>
</dbReference>
<evidence type="ECO:0000313" key="2">
    <source>
        <dbReference type="Proteomes" id="UP000215914"/>
    </source>
</evidence>
<dbReference type="EMBL" id="MNCJ02000330">
    <property type="protein sequence ID" value="KAF5766538.1"/>
    <property type="molecule type" value="Genomic_DNA"/>
</dbReference>
<protein>
    <submittedName>
        <fullName evidence="1">Uncharacterized protein</fullName>
    </submittedName>
</protein>
<dbReference type="Gramene" id="mRNA:HanXRQr2_Chr15g0716511">
    <property type="protein sequence ID" value="mRNA:HanXRQr2_Chr15g0716511"/>
    <property type="gene ID" value="HanXRQr2_Chr15g0716511"/>
</dbReference>
<evidence type="ECO:0000313" key="1">
    <source>
        <dbReference type="EMBL" id="KAF5766538.1"/>
    </source>
</evidence>
<organism evidence="1 2">
    <name type="scientific">Helianthus annuus</name>
    <name type="common">Common sunflower</name>
    <dbReference type="NCBI Taxonomy" id="4232"/>
    <lineage>
        <taxon>Eukaryota</taxon>
        <taxon>Viridiplantae</taxon>
        <taxon>Streptophyta</taxon>
        <taxon>Embryophyta</taxon>
        <taxon>Tracheophyta</taxon>
        <taxon>Spermatophyta</taxon>
        <taxon>Magnoliopsida</taxon>
        <taxon>eudicotyledons</taxon>
        <taxon>Gunneridae</taxon>
        <taxon>Pentapetalae</taxon>
        <taxon>asterids</taxon>
        <taxon>campanulids</taxon>
        <taxon>Asterales</taxon>
        <taxon>Asteraceae</taxon>
        <taxon>Asteroideae</taxon>
        <taxon>Heliantheae alliance</taxon>
        <taxon>Heliantheae</taxon>
        <taxon>Helianthus</taxon>
    </lineage>
</organism>
<accession>A0A9K3E5K5</accession>
<reference evidence="1" key="2">
    <citation type="submission" date="2020-06" db="EMBL/GenBank/DDBJ databases">
        <title>Helianthus annuus Genome sequencing and assembly Release 2.</title>
        <authorList>
            <person name="Gouzy J."/>
            <person name="Langlade N."/>
            <person name="Munos S."/>
        </authorList>
    </citation>
    <scope>NUCLEOTIDE SEQUENCE</scope>
    <source>
        <tissue evidence="1">Leaves</tissue>
    </source>
</reference>
<name>A0A9K3E5K5_HELAN</name>